<dbReference type="Pfam" id="PF03134">
    <property type="entry name" value="TB2_DP1_HVA22"/>
    <property type="match status" value="1"/>
</dbReference>
<accession>A0AAD6YPM1</accession>
<evidence type="ECO:0000313" key="4">
    <source>
        <dbReference type="Proteomes" id="UP001219525"/>
    </source>
</evidence>
<reference evidence="3" key="1">
    <citation type="submission" date="2023-03" db="EMBL/GenBank/DDBJ databases">
        <title>Massive genome expansion in bonnet fungi (Mycena s.s.) driven by repeated elements and novel gene families across ecological guilds.</title>
        <authorList>
            <consortium name="Lawrence Berkeley National Laboratory"/>
            <person name="Harder C.B."/>
            <person name="Miyauchi S."/>
            <person name="Viragh M."/>
            <person name="Kuo A."/>
            <person name="Thoen E."/>
            <person name="Andreopoulos B."/>
            <person name="Lu D."/>
            <person name="Skrede I."/>
            <person name="Drula E."/>
            <person name="Henrissat B."/>
            <person name="Morin E."/>
            <person name="Kohler A."/>
            <person name="Barry K."/>
            <person name="LaButti K."/>
            <person name="Morin E."/>
            <person name="Salamov A."/>
            <person name="Lipzen A."/>
            <person name="Mereny Z."/>
            <person name="Hegedus B."/>
            <person name="Baldrian P."/>
            <person name="Stursova M."/>
            <person name="Weitz H."/>
            <person name="Taylor A."/>
            <person name="Grigoriev I.V."/>
            <person name="Nagy L.G."/>
            <person name="Martin F."/>
            <person name="Kauserud H."/>
        </authorList>
    </citation>
    <scope>NUCLEOTIDE SEQUENCE</scope>
    <source>
        <strain evidence="3">9144</strain>
    </source>
</reference>
<comment type="caution">
    <text evidence="3">The sequence shown here is derived from an EMBL/GenBank/DDBJ whole genome shotgun (WGS) entry which is preliminary data.</text>
</comment>
<comment type="similarity">
    <text evidence="1">Belongs to the DP1 family.</text>
</comment>
<proteinExistence type="inferred from homology"/>
<dbReference type="PANTHER" id="PTHR12300">
    <property type="entry name" value="HVA22-LIKE PROTEINS"/>
    <property type="match status" value="1"/>
</dbReference>
<dbReference type="GO" id="GO:0016020">
    <property type="term" value="C:membrane"/>
    <property type="evidence" value="ECO:0007669"/>
    <property type="project" value="UniProtKB-SubCell"/>
</dbReference>
<keyword evidence="4" id="KW-1185">Reference proteome</keyword>
<dbReference type="Proteomes" id="UP001219525">
    <property type="component" value="Unassembled WGS sequence"/>
</dbReference>
<comment type="subcellular location">
    <subcellularLocation>
        <location evidence="1">Membrane</location>
        <topology evidence="1">Multi-pass membrane protein</topology>
    </subcellularLocation>
</comment>
<dbReference type="InterPro" id="IPR004345">
    <property type="entry name" value="TB2_DP1_HVA22"/>
</dbReference>
<feature type="compositionally biased region" description="Polar residues" evidence="2">
    <location>
        <begin position="204"/>
        <end position="213"/>
    </location>
</feature>
<feature type="region of interest" description="Disordered" evidence="2">
    <location>
        <begin position="184"/>
        <end position="228"/>
    </location>
</feature>
<protein>
    <recommendedName>
        <fullName evidence="1">Protein YOP1</fullName>
    </recommendedName>
</protein>
<dbReference type="AlphaFoldDB" id="A0AAD6YPM1"/>
<sequence>MSMSSLFVHIVAAWFAFLLPVFGTFKALSHRPVSEPELERWTKYWSVIGVVVAFEYLGEVFISWFVLPFFAEVKILFLLFLALPQTQGSTYVYDMYLRPFLATHEAELDADIVSIQRNVFSFAQAQLAAVWRIVSGAINKNATTGQQVAGTPAQSTTPGSGLTLDSAMGFLRSYGPSLMSSFQPAAGSAVPSPSPAATATTTSFQVPSSQRVSVASDVAPSFPEPQHT</sequence>
<dbReference type="EMBL" id="JARJCW010000004">
    <property type="protein sequence ID" value="KAJ7225688.1"/>
    <property type="molecule type" value="Genomic_DNA"/>
</dbReference>
<name>A0AAD6YPM1_9AGAR</name>
<evidence type="ECO:0000256" key="1">
    <source>
        <dbReference type="RuleBase" id="RU362006"/>
    </source>
</evidence>
<evidence type="ECO:0000313" key="3">
    <source>
        <dbReference type="EMBL" id="KAJ7225688.1"/>
    </source>
</evidence>
<organism evidence="3 4">
    <name type="scientific">Mycena pura</name>
    <dbReference type="NCBI Taxonomy" id="153505"/>
    <lineage>
        <taxon>Eukaryota</taxon>
        <taxon>Fungi</taxon>
        <taxon>Dikarya</taxon>
        <taxon>Basidiomycota</taxon>
        <taxon>Agaricomycotina</taxon>
        <taxon>Agaricomycetes</taxon>
        <taxon>Agaricomycetidae</taxon>
        <taxon>Agaricales</taxon>
        <taxon>Marasmiineae</taxon>
        <taxon>Mycenaceae</taxon>
        <taxon>Mycena</taxon>
    </lineage>
</organism>
<gene>
    <name evidence="3" type="ORF">GGX14DRAFT_489918</name>
</gene>
<feature type="compositionally biased region" description="Low complexity" evidence="2">
    <location>
        <begin position="184"/>
        <end position="203"/>
    </location>
</feature>
<evidence type="ECO:0000256" key="2">
    <source>
        <dbReference type="SAM" id="MobiDB-lite"/>
    </source>
</evidence>